<dbReference type="Pfam" id="PF11074">
    <property type="entry name" value="DUF2779"/>
    <property type="match status" value="1"/>
</dbReference>
<feature type="domain" description="DUF2779" evidence="1">
    <location>
        <begin position="290"/>
        <end position="414"/>
    </location>
</feature>
<evidence type="ECO:0000259" key="1">
    <source>
        <dbReference type="Pfam" id="PF11074"/>
    </source>
</evidence>
<gene>
    <name evidence="2" type="ORF">GHNINEIG_02259</name>
</gene>
<dbReference type="Gene3D" id="3.90.320.10">
    <property type="match status" value="1"/>
</dbReference>
<dbReference type="InterPro" id="IPR011604">
    <property type="entry name" value="PDDEXK-like_dom_sf"/>
</dbReference>
<accession>A0A4V1C951</accession>
<name>A0A4V1C951_9GAMM</name>
<evidence type="ECO:0000313" key="3">
    <source>
        <dbReference type="Proteomes" id="UP000296201"/>
    </source>
</evidence>
<sequence>MLSKSQYIRGLQCHKSLWLYKNQPELRTLPDAQQQAKFDTGHTVGSLACQLFPGGIEIEFDSKDFEGMVQRTQELIDQGVSIIYEATFKENGVFAMADILVKNDDKWDVYEVKASTSVKDYYQDDAAVQWYAFSKVLDLNRIAIVHINNQYIRQGDLDIDQLFTVVDITDIVLTKQAEIPIRLNAMEEMIKAEEPQVELGAHCTNPHECDFKAHCWKDIPSPSVFNLYRMNVNKKFDLYRQGIVEFEQIPSGQNLSDVQQVQVQSSINQQPLINKDVLRSFVDSVQFPIHFFDFETFQDAIPRFDGQKPYMKIPFQYSLHVLHEDGALEHKEFLGDENADPREDIVRQMIKDIEPVGSIMAFNKSFEQGVIRELAKTVSGYQAELMQMHERFIDLMDPFKQLGYYHPDFNGSFSIKSVLPAMFPDDPELDYKKLEIQNGGMAMDIFAKLHLLNDQNQRQKIRHDLLAYCHLDTLAMVKIYQKLVSLVA</sequence>
<dbReference type="GO" id="GO:0016301">
    <property type="term" value="F:kinase activity"/>
    <property type="evidence" value="ECO:0007669"/>
    <property type="project" value="UniProtKB-KW"/>
</dbReference>
<keyword evidence="3" id="KW-1185">Reference proteome</keyword>
<dbReference type="InterPro" id="IPR021301">
    <property type="entry name" value="DUF2779"/>
</dbReference>
<dbReference type="OrthoDB" id="9783873at2"/>
<keyword evidence="2" id="KW-0808">Transferase</keyword>
<dbReference type="RefSeq" id="WP_135796716.1">
    <property type="nucleotide sequence ID" value="NZ_CP032096.1"/>
</dbReference>
<reference evidence="2 3" key="1">
    <citation type="submission" date="2018-08" db="EMBL/GenBank/DDBJ databases">
        <title>Horizontal acquisition of hydrogen conversion ability and other habitat adaptations in Hydrogenovibrio crunogenus strains.</title>
        <authorList>
            <person name="Gonnella G."/>
            <person name="Adam N."/>
            <person name="Perner M."/>
        </authorList>
    </citation>
    <scope>NUCLEOTIDE SEQUENCE [LARGE SCALE GENOMIC DNA]</scope>
    <source>
        <strain evidence="2 3">SP-41</strain>
    </source>
</reference>
<evidence type="ECO:0000313" key="2">
    <source>
        <dbReference type="EMBL" id="QBZ84184.1"/>
    </source>
</evidence>
<dbReference type="EMBL" id="CP032096">
    <property type="protein sequence ID" value="QBZ84184.1"/>
    <property type="molecule type" value="Genomic_DNA"/>
</dbReference>
<keyword evidence="2" id="KW-0418">Kinase</keyword>
<protein>
    <submittedName>
        <fullName evidence="2">Phosphomethylpyrimidine kinase</fullName>
    </submittedName>
</protein>
<proteinExistence type="predicted"/>
<dbReference type="AlphaFoldDB" id="A0A4V1C951"/>
<dbReference type="Proteomes" id="UP000296201">
    <property type="component" value="Chromosome"/>
</dbReference>
<organism evidence="2 3">
    <name type="scientific">Hydrogenovibrio crunogenus</name>
    <dbReference type="NCBI Taxonomy" id="39765"/>
    <lineage>
        <taxon>Bacteria</taxon>
        <taxon>Pseudomonadati</taxon>
        <taxon>Pseudomonadota</taxon>
        <taxon>Gammaproteobacteria</taxon>
        <taxon>Thiotrichales</taxon>
        <taxon>Piscirickettsiaceae</taxon>
        <taxon>Hydrogenovibrio</taxon>
    </lineage>
</organism>